<protein>
    <submittedName>
        <fullName evidence="2">Uncharacterized protein</fullName>
    </submittedName>
</protein>
<dbReference type="EMBL" id="BGPR01001388">
    <property type="protein sequence ID" value="GBM52671.1"/>
    <property type="molecule type" value="Genomic_DNA"/>
</dbReference>
<keyword evidence="3" id="KW-1185">Reference proteome</keyword>
<dbReference type="OrthoDB" id="10461280at2759"/>
<comment type="caution">
    <text evidence="2">The sequence shown here is derived from an EMBL/GenBank/DDBJ whole genome shotgun (WGS) entry which is preliminary data.</text>
</comment>
<accession>A0A4Y2GH32</accession>
<dbReference type="AlphaFoldDB" id="A0A4Y2GH32"/>
<feature type="region of interest" description="Disordered" evidence="1">
    <location>
        <begin position="72"/>
        <end position="94"/>
    </location>
</feature>
<proteinExistence type="predicted"/>
<evidence type="ECO:0000313" key="2">
    <source>
        <dbReference type="EMBL" id="GBM52671.1"/>
    </source>
</evidence>
<gene>
    <name evidence="2" type="ORF">AVEN_272600_1</name>
</gene>
<evidence type="ECO:0000256" key="1">
    <source>
        <dbReference type="SAM" id="MobiDB-lite"/>
    </source>
</evidence>
<name>A0A4Y2GH32_ARAVE</name>
<organism evidence="2 3">
    <name type="scientific">Araneus ventricosus</name>
    <name type="common">Orbweaver spider</name>
    <name type="synonym">Epeira ventricosa</name>
    <dbReference type="NCBI Taxonomy" id="182803"/>
    <lineage>
        <taxon>Eukaryota</taxon>
        <taxon>Metazoa</taxon>
        <taxon>Ecdysozoa</taxon>
        <taxon>Arthropoda</taxon>
        <taxon>Chelicerata</taxon>
        <taxon>Arachnida</taxon>
        <taxon>Araneae</taxon>
        <taxon>Araneomorphae</taxon>
        <taxon>Entelegynae</taxon>
        <taxon>Araneoidea</taxon>
        <taxon>Araneidae</taxon>
        <taxon>Araneus</taxon>
    </lineage>
</organism>
<evidence type="ECO:0000313" key="3">
    <source>
        <dbReference type="Proteomes" id="UP000499080"/>
    </source>
</evidence>
<dbReference type="Proteomes" id="UP000499080">
    <property type="component" value="Unassembled WGS sequence"/>
</dbReference>
<reference evidence="2 3" key="1">
    <citation type="journal article" date="2019" name="Sci. Rep.">
        <title>Orb-weaving spider Araneus ventricosus genome elucidates the spidroin gene catalogue.</title>
        <authorList>
            <person name="Kono N."/>
            <person name="Nakamura H."/>
            <person name="Ohtoshi R."/>
            <person name="Moran D.A.P."/>
            <person name="Shinohara A."/>
            <person name="Yoshida Y."/>
            <person name="Fujiwara M."/>
            <person name="Mori M."/>
            <person name="Tomita M."/>
            <person name="Arakawa K."/>
        </authorList>
    </citation>
    <scope>NUCLEOTIDE SEQUENCE [LARGE SCALE GENOMIC DNA]</scope>
</reference>
<sequence>MAAWWRPVQAQDVTSRRSDHEVEFFSPHPGAPRFRWVPNATSKRLILQSAVVPRRVKRSVRCVLFQLKKKNKQKHSTFRAVEPSQPPRDQVRVG</sequence>